<name>A0A5J4UNL3_9EUKA</name>
<organism evidence="1 2">
    <name type="scientific">Streblomastix strix</name>
    <dbReference type="NCBI Taxonomy" id="222440"/>
    <lineage>
        <taxon>Eukaryota</taxon>
        <taxon>Metamonada</taxon>
        <taxon>Preaxostyla</taxon>
        <taxon>Oxymonadida</taxon>
        <taxon>Streblomastigidae</taxon>
        <taxon>Streblomastix</taxon>
    </lineage>
</organism>
<protein>
    <submittedName>
        <fullName evidence="1">Uncharacterized protein</fullName>
    </submittedName>
</protein>
<gene>
    <name evidence="1" type="ORF">EZS28_032821</name>
</gene>
<evidence type="ECO:0000313" key="2">
    <source>
        <dbReference type="Proteomes" id="UP000324800"/>
    </source>
</evidence>
<dbReference type="Proteomes" id="UP000324800">
    <property type="component" value="Unassembled WGS sequence"/>
</dbReference>
<comment type="caution">
    <text evidence="1">The sequence shown here is derived from an EMBL/GenBank/DDBJ whole genome shotgun (WGS) entry which is preliminary data.</text>
</comment>
<dbReference type="EMBL" id="SNRW01014271">
    <property type="protein sequence ID" value="KAA6371652.1"/>
    <property type="molecule type" value="Genomic_DNA"/>
</dbReference>
<sequence>MEVIRQFETFFDQCVTIAYQQVEIQNWFAAVVNKCAAVANRVELENKLTAVATEHDAISNQYIAIYGQQNHLSDVYCTNNIILLANSRINCIPLSPFSEDPILISIENLEGCITLENAA</sequence>
<dbReference type="AlphaFoldDB" id="A0A5J4UNL3"/>
<evidence type="ECO:0000313" key="1">
    <source>
        <dbReference type="EMBL" id="KAA6371652.1"/>
    </source>
</evidence>
<reference evidence="1 2" key="1">
    <citation type="submission" date="2019-03" db="EMBL/GenBank/DDBJ databases">
        <title>Single cell metagenomics reveals metabolic interactions within the superorganism composed of flagellate Streblomastix strix and complex community of Bacteroidetes bacteria on its surface.</title>
        <authorList>
            <person name="Treitli S.C."/>
            <person name="Kolisko M."/>
            <person name="Husnik F."/>
            <person name="Keeling P."/>
            <person name="Hampl V."/>
        </authorList>
    </citation>
    <scope>NUCLEOTIDE SEQUENCE [LARGE SCALE GENOMIC DNA]</scope>
    <source>
        <strain evidence="1">ST1C</strain>
    </source>
</reference>
<accession>A0A5J4UNL3</accession>
<proteinExistence type="predicted"/>